<dbReference type="EMBL" id="QEXV01000002">
    <property type="protein sequence ID" value="PWE17931.1"/>
    <property type="molecule type" value="Genomic_DNA"/>
</dbReference>
<dbReference type="InterPro" id="IPR013368">
    <property type="entry name" value="YecD_YerC"/>
</dbReference>
<accession>A0A2U2BV75</accession>
<dbReference type="AlphaFoldDB" id="A0A2U2BV75"/>
<organism evidence="1 2">
    <name type="scientific">Marinicauda salina</name>
    <dbReference type="NCBI Taxonomy" id="2135793"/>
    <lineage>
        <taxon>Bacteria</taxon>
        <taxon>Pseudomonadati</taxon>
        <taxon>Pseudomonadota</taxon>
        <taxon>Alphaproteobacteria</taxon>
        <taxon>Maricaulales</taxon>
        <taxon>Maricaulaceae</taxon>
        <taxon>Marinicauda</taxon>
    </lineage>
</organism>
<dbReference type="Gene3D" id="1.10.1270.10">
    <property type="entry name" value="TrpR-like"/>
    <property type="match status" value="1"/>
</dbReference>
<dbReference type="InterPro" id="IPR010921">
    <property type="entry name" value="Trp_repressor/repl_initiator"/>
</dbReference>
<gene>
    <name evidence="1" type="ORF">DDZ18_04980</name>
</gene>
<sequence>MNARQNTPRGPAGGPADIDALCEALLVLRTADEAKRFLMDLATPGELAALAERWRVALMLDAGEKSYREISAETGVSTTTVTRVARFLSQEPHQGYRLVLDRLRETA</sequence>
<dbReference type="OrthoDB" id="2621539at2"/>
<dbReference type="GO" id="GO:0003700">
    <property type="term" value="F:DNA-binding transcription factor activity"/>
    <property type="evidence" value="ECO:0007669"/>
    <property type="project" value="InterPro"/>
</dbReference>
<dbReference type="SUPFAM" id="SSF48295">
    <property type="entry name" value="TrpR-like"/>
    <property type="match status" value="1"/>
</dbReference>
<reference evidence="2" key="1">
    <citation type="submission" date="2018-05" db="EMBL/GenBank/DDBJ databases">
        <authorList>
            <person name="Liu B.-T."/>
        </authorList>
    </citation>
    <scope>NUCLEOTIDE SEQUENCE [LARGE SCALE GENOMIC DNA]</scope>
    <source>
        <strain evidence="2">WD6-1</strain>
    </source>
</reference>
<dbReference type="Pfam" id="PF01371">
    <property type="entry name" value="Trp_repressor"/>
    <property type="match status" value="1"/>
</dbReference>
<dbReference type="RefSeq" id="WP_109252285.1">
    <property type="nucleotide sequence ID" value="NZ_QEXV01000002.1"/>
</dbReference>
<dbReference type="PANTHER" id="PTHR40080">
    <property type="entry name" value="LMO1763 PROTEIN"/>
    <property type="match status" value="1"/>
</dbReference>
<name>A0A2U2BV75_9PROT</name>
<protein>
    <submittedName>
        <fullName evidence="1">TrpR like protein, YerC/YecD</fullName>
    </submittedName>
</protein>
<keyword evidence="2" id="KW-1185">Reference proteome</keyword>
<evidence type="ECO:0000313" key="1">
    <source>
        <dbReference type="EMBL" id="PWE17931.1"/>
    </source>
</evidence>
<dbReference type="PANTHER" id="PTHR40080:SF1">
    <property type="entry name" value="TRPR-LIKE PROTEIN YERC_YECD"/>
    <property type="match status" value="1"/>
</dbReference>
<evidence type="ECO:0000313" key="2">
    <source>
        <dbReference type="Proteomes" id="UP000245168"/>
    </source>
</evidence>
<dbReference type="InterPro" id="IPR038116">
    <property type="entry name" value="TrpR-like_sf"/>
</dbReference>
<comment type="caution">
    <text evidence="1">The sequence shown here is derived from an EMBL/GenBank/DDBJ whole genome shotgun (WGS) entry which is preliminary data.</text>
</comment>
<dbReference type="NCBIfam" id="TIGR02531">
    <property type="entry name" value="yecD_yerC"/>
    <property type="match status" value="1"/>
</dbReference>
<dbReference type="GO" id="GO:0043565">
    <property type="term" value="F:sequence-specific DNA binding"/>
    <property type="evidence" value="ECO:0007669"/>
    <property type="project" value="InterPro"/>
</dbReference>
<dbReference type="InterPro" id="IPR000831">
    <property type="entry name" value="Trp_repress"/>
</dbReference>
<proteinExistence type="predicted"/>
<dbReference type="Proteomes" id="UP000245168">
    <property type="component" value="Unassembled WGS sequence"/>
</dbReference>
<dbReference type="PIRSF" id="PIRSF012508">
    <property type="entry name" value="YerC"/>
    <property type="match status" value="1"/>
</dbReference>